<feature type="compositionally biased region" description="Polar residues" evidence="1">
    <location>
        <begin position="356"/>
        <end position="366"/>
    </location>
</feature>
<feature type="compositionally biased region" description="Polar residues" evidence="1">
    <location>
        <begin position="565"/>
        <end position="575"/>
    </location>
</feature>
<feature type="compositionally biased region" description="Polar residues" evidence="1">
    <location>
        <begin position="40"/>
        <end position="49"/>
    </location>
</feature>
<accession>A0AAV9XAY9</accession>
<feature type="region of interest" description="Disordered" evidence="1">
    <location>
        <begin position="699"/>
        <end position="720"/>
    </location>
</feature>
<feature type="compositionally biased region" description="Polar residues" evidence="1">
    <location>
        <begin position="273"/>
        <end position="284"/>
    </location>
</feature>
<gene>
    <name evidence="2" type="ORF">TWF694_010490</name>
</gene>
<evidence type="ECO:0000313" key="2">
    <source>
        <dbReference type="EMBL" id="KAK6538939.1"/>
    </source>
</evidence>
<dbReference type="AlphaFoldDB" id="A0AAV9XAY9"/>
<feature type="compositionally biased region" description="Basic residues" evidence="1">
    <location>
        <begin position="153"/>
        <end position="169"/>
    </location>
</feature>
<proteinExistence type="predicted"/>
<feature type="compositionally biased region" description="Acidic residues" evidence="1">
    <location>
        <begin position="88"/>
        <end position="98"/>
    </location>
</feature>
<evidence type="ECO:0000313" key="3">
    <source>
        <dbReference type="Proteomes" id="UP001365542"/>
    </source>
</evidence>
<dbReference type="Proteomes" id="UP001365542">
    <property type="component" value="Unassembled WGS sequence"/>
</dbReference>
<feature type="compositionally biased region" description="Acidic residues" evidence="1">
    <location>
        <begin position="136"/>
        <end position="145"/>
    </location>
</feature>
<name>A0AAV9XAY9_9PEZI</name>
<feature type="compositionally biased region" description="Basic and acidic residues" evidence="1">
    <location>
        <begin position="370"/>
        <end position="379"/>
    </location>
</feature>
<feature type="region of interest" description="Disordered" evidence="1">
    <location>
        <begin position="428"/>
        <end position="451"/>
    </location>
</feature>
<feature type="compositionally biased region" description="Basic and acidic residues" evidence="1">
    <location>
        <begin position="74"/>
        <end position="87"/>
    </location>
</feature>
<organism evidence="2 3">
    <name type="scientific">Orbilia ellipsospora</name>
    <dbReference type="NCBI Taxonomy" id="2528407"/>
    <lineage>
        <taxon>Eukaryota</taxon>
        <taxon>Fungi</taxon>
        <taxon>Dikarya</taxon>
        <taxon>Ascomycota</taxon>
        <taxon>Pezizomycotina</taxon>
        <taxon>Orbiliomycetes</taxon>
        <taxon>Orbiliales</taxon>
        <taxon>Orbiliaceae</taxon>
        <taxon>Orbilia</taxon>
    </lineage>
</organism>
<feature type="compositionally biased region" description="Polar residues" evidence="1">
    <location>
        <begin position="380"/>
        <end position="393"/>
    </location>
</feature>
<feature type="compositionally biased region" description="Basic and acidic residues" evidence="1">
    <location>
        <begin position="544"/>
        <end position="564"/>
    </location>
</feature>
<evidence type="ECO:0000256" key="1">
    <source>
        <dbReference type="SAM" id="MobiDB-lite"/>
    </source>
</evidence>
<comment type="caution">
    <text evidence="2">The sequence shown here is derived from an EMBL/GenBank/DDBJ whole genome shotgun (WGS) entry which is preliminary data.</text>
</comment>
<feature type="region of interest" description="Disordered" evidence="1">
    <location>
        <begin position="511"/>
        <end position="681"/>
    </location>
</feature>
<reference evidence="2 3" key="1">
    <citation type="submission" date="2019-10" db="EMBL/GenBank/DDBJ databases">
        <authorList>
            <person name="Palmer J.M."/>
        </authorList>
    </citation>
    <scope>NUCLEOTIDE SEQUENCE [LARGE SCALE GENOMIC DNA]</scope>
    <source>
        <strain evidence="2 3">TWF694</strain>
    </source>
</reference>
<feature type="region of interest" description="Disordered" evidence="1">
    <location>
        <begin position="341"/>
        <end position="395"/>
    </location>
</feature>
<feature type="compositionally biased region" description="Basic and acidic residues" evidence="1">
    <location>
        <begin position="198"/>
        <end position="213"/>
    </location>
</feature>
<feature type="compositionally biased region" description="Polar residues" evidence="1">
    <location>
        <begin position="630"/>
        <end position="641"/>
    </location>
</feature>
<feature type="region of interest" description="Disordered" evidence="1">
    <location>
        <begin position="1"/>
        <end position="306"/>
    </location>
</feature>
<dbReference type="EMBL" id="JAVHJO010000007">
    <property type="protein sequence ID" value="KAK6538939.1"/>
    <property type="molecule type" value="Genomic_DNA"/>
</dbReference>
<feature type="compositionally biased region" description="Basic and acidic residues" evidence="1">
    <location>
        <begin position="243"/>
        <end position="266"/>
    </location>
</feature>
<keyword evidence="3" id="KW-1185">Reference proteome</keyword>
<protein>
    <submittedName>
        <fullName evidence="2">Uncharacterized protein</fullName>
    </submittedName>
</protein>
<sequence>MTRPQRERQTRLADPHLSYKSVRFGGIPSTPRPSNRDEQSTLSQFGFTPSSSSTTKKKKKRTLIPYTKRNLKRKSLDLDDLKNGTPEREDEEEEEDGSPTEKKKRRLSARIVKDESDEDDDVIKEEVNEGKFLVSDESEKEDDEESWRPILAPKRRRGRTTAKPKRNSRLAKPDRTLTQMYPLDHPISDSEYEEEEEHGNREESSEGEVIKEEPIEEPEEMRIKDEPNSQNEILLDLGYNDDEYIKQEDDRDTHPVKREEAEKENIPSEDEQTSILASSANPQTPHKPIRTVVPSSYTPPMTPLSPLRHKQLDAIYKSPSVQRLWRLKGVAMPGLSPVVEDATKEKAGSAMENNEPETISPSTNLKKPNFTREDTHAESSIESSSKNETQSIPSFIRNRVVPSSQWWDREESWVLNSGKGLETVLEVDSQPEVQVESSDVPEVRSATATPKADRIINQEDVEVIPESPLRPRAEISRKNQAVPTEFREPLLRDSSGLHTLYSTSFFRRESSAIVPPPKITEHESQKSEVSTRSVDRQLLLESDEYSKLAIDRVEETPIEEKQNSDPDATISQSPSKDTETTPRPKSRTRSLATRKDSRLPLLPPSSPPQSYSNIPHISETPRSSKDIFHSPSSKISTSPTVEFTKRSSESYGFRNQDSEDLNEAGDSMEPNRRGSSETLSQWRLRTFGPSQAVPTISQFFPQGLLGDSLDDDDDDDDEEL</sequence>
<feature type="compositionally biased region" description="Acidic residues" evidence="1">
    <location>
        <begin position="708"/>
        <end position="720"/>
    </location>
</feature>
<feature type="compositionally biased region" description="Basic and acidic residues" evidence="1">
    <location>
        <begin position="1"/>
        <end position="14"/>
    </location>
</feature>